<evidence type="ECO:0000313" key="2">
    <source>
        <dbReference type="Proteomes" id="UP000649617"/>
    </source>
</evidence>
<organism evidence="1 2">
    <name type="scientific">Symbiodinium pilosum</name>
    <name type="common">Dinoflagellate</name>
    <dbReference type="NCBI Taxonomy" id="2952"/>
    <lineage>
        <taxon>Eukaryota</taxon>
        <taxon>Sar</taxon>
        <taxon>Alveolata</taxon>
        <taxon>Dinophyceae</taxon>
        <taxon>Suessiales</taxon>
        <taxon>Symbiodiniaceae</taxon>
        <taxon>Symbiodinium</taxon>
    </lineage>
</organism>
<sequence length="293" mass="31972">ALADQFEGTALTDPQLSEYHRQVSTITVLPVNLEPVVRAWLWIHELAMVDYFGYPRAGDLTAPPAGWVNITFFPASDVDEVLEAFQYHVAIFYDGDLSRDEDREELWTVIQALWGETNPADHAHGWPDGLNATPLSVARLPQLIDHVAIINSSAAAAVAAPGAARGLMLAPGPGNRALPNINRLMALAERLFFFHEQDHLIDMAFDVLLNRMLLPLTRNAVTNAENGNLPVAAPGLGAANPLIDGYYTGSRVMSRIFKVIMSSHTLLTCAKQYVNGKLGISGPVIDFLNSLSH</sequence>
<dbReference type="Proteomes" id="UP000649617">
    <property type="component" value="Unassembled WGS sequence"/>
</dbReference>
<proteinExistence type="predicted"/>
<protein>
    <submittedName>
        <fullName evidence="1">Uncharacterized protein</fullName>
    </submittedName>
</protein>
<feature type="non-terminal residue" evidence="1">
    <location>
        <position position="1"/>
    </location>
</feature>
<dbReference type="EMBL" id="CAJNIZ010002873">
    <property type="protein sequence ID" value="CAE7215739.1"/>
    <property type="molecule type" value="Genomic_DNA"/>
</dbReference>
<dbReference type="AlphaFoldDB" id="A0A812K2Z7"/>
<keyword evidence="2" id="KW-1185">Reference proteome</keyword>
<evidence type="ECO:0000313" key="1">
    <source>
        <dbReference type="EMBL" id="CAE7215739.1"/>
    </source>
</evidence>
<comment type="caution">
    <text evidence="1">The sequence shown here is derived from an EMBL/GenBank/DDBJ whole genome shotgun (WGS) entry which is preliminary data.</text>
</comment>
<reference evidence="1" key="1">
    <citation type="submission" date="2021-02" db="EMBL/GenBank/DDBJ databases">
        <authorList>
            <person name="Dougan E. K."/>
            <person name="Rhodes N."/>
            <person name="Thang M."/>
            <person name="Chan C."/>
        </authorList>
    </citation>
    <scope>NUCLEOTIDE SEQUENCE</scope>
</reference>
<accession>A0A812K2Z7</accession>
<gene>
    <name evidence="1" type="ORF">SPIL2461_LOCUS2584</name>
</gene>
<name>A0A812K2Z7_SYMPI</name>